<dbReference type="InterPro" id="IPR029026">
    <property type="entry name" value="tRNA_m1G_MTases_N"/>
</dbReference>
<feature type="transmembrane region" description="Helical" evidence="10">
    <location>
        <begin position="343"/>
        <end position="360"/>
    </location>
</feature>
<evidence type="ECO:0000256" key="10">
    <source>
        <dbReference type="SAM" id="Phobius"/>
    </source>
</evidence>
<dbReference type="EMBL" id="JAVIJP010000087">
    <property type="protein sequence ID" value="KAL3616859.1"/>
    <property type="molecule type" value="Genomic_DNA"/>
</dbReference>
<evidence type="ECO:0000256" key="8">
    <source>
        <dbReference type="ARBA" id="ARBA00023136"/>
    </source>
</evidence>
<dbReference type="InterPro" id="IPR003750">
    <property type="entry name" value="Put_MeTrfase-C9orf114-like"/>
</dbReference>
<comment type="similarity">
    <text evidence="2">Belongs to the FLZ family.</text>
</comment>
<dbReference type="GO" id="GO:0008270">
    <property type="term" value="F:zinc ion binding"/>
    <property type="evidence" value="ECO:0007669"/>
    <property type="project" value="UniProtKB-KW"/>
</dbReference>
<dbReference type="AlphaFoldDB" id="A0ABD3BHZ1"/>
<keyword evidence="6" id="KW-0862">Zinc</keyword>
<feature type="transmembrane region" description="Helical" evidence="10">
    <location>
        <begin position="372"/>
        <end position="392"/>
    </location>
</feature>
<evidence type="ECO:0000259" key="11">
    <source>
        <dbReference type="Pfam" id="PF04570"/>
    </source>
</evidence>
<dbReference type="GO" id="GO:0016020">
    <property type="term" value="C:membrane"/>
    <property type="evidence" value="ECO:0007669"/>
    <property type="project" value="UniProtKB-SubCell"/>
</dbReference>
<dbReference type="Pfam" id="PF01040">
    <property type="entry name" value="UbiA"/>
    <property type="match status" value="1"/>
</dbReference>
<evidence type="ECO:0000256" key="3">
    <source>
        <dbReference type="ARBA" id="ARBA00009841"/>
    </source>
</evidence>
<name>A0ABD3BHZ1_9LAMI</name>
<feature type="compositionally biased region" description="Basic residues" evidence="9">
    <location>
        <begin position="27"/>
        <end position="36"/>
    </location>
</feature>
<sequence length="488" mass="54445">MGKKEKRVAAQIDASMENDVPESHEKQPKKKRKNREKVKEPQNVAVSLVSEAPTLSIALPGSIIDNAQSLELATRLAGQIARAATIFRIDEVVIFDSKSVPDDASTDILDNDLGENESGTAFLIRILRVCCPHLTPHIIYASMNGVLTGKLFSPVKFAEIGDFKIESFVERCYYCKKRIAQNKEVFMYVEYIDSVLEKDCLPQVGKRNMMNKRMVNDGNSWICINLPKCCTKFLSTASVSYSESMDDEYEKFVRRMTSHEFELKKRFFCNLTEHDRHYYSLAFSVSPHSRPGPIRDYANMGVAFGRPRFGRSTRCVGHNFPVILILAVLHIFSSSFKLKQNGWIGNFALGASYISLPWWAGQALFGTLTPDIIVLTLLYSIAGLGIAIVNDFKSVEGDRKMGLQSSAIPKKVDIIEGMHVISVACGSALSLVVVDRTKHADKLEQLEVYDGVEAIEAPDEKPDIAKNKSIRKQNPEAISCISGKTTPF</sequence>
<evidence type="ECO:0000256" key="7">
    <source>
        <dbReference type="ARBA" id="ARBA00022989"/>
    </source>
</evidence>
<dbReference type="Pfam" id="PF04570">
    <property type="entry name" value="zf-FLZ"/>
    <property type="match status" value="1"/>
</dbReference>
<evidence type="ECO:0000256" key="6">
    <source>
        <dbReference type="ARBA" id="ARBA00022771"/>
    </source>
</evidence>
<reference evidence="13" key="1">
    <citation type="journal article" date="2024" name="IScience">
        <title>Strigolactones Initiate the Formation of Haustorium-like Structures in Castilleja.</title>
        <authorList>
            <person name="Buerger M."/>
            <person name="Peterson D."/>
            <person name="Chory J."/>
        </authorList>
    </citation>
    <scope>NUCLEOTIDE SEQUENCE [LARGE SCALE GENOMIC DNA]</scope>
</reference>
<organism evidence="12 13">
    <name type="scientific">Castilleja foliolosa</name>
    <dbReference type="NCBI Taxonomy" id="1961234"/>
    <lineage>
        <taxon>Eukaryota</taxon>
        <taxon>Viridiplantae</taxon>
        <taxon>Streptophyta</taxon>
        <taxon>Embryophyta</taxon>
        <taxon>Tracheophyta</taxon>
        <taxon>Spermatophyta</taxon>
        <taxon>Magnoliopsida</taxon>
        <taxon>eudicotyledons</taxon>
        <taxon>Gunneridae</taxon>
        <taxon>Pentapetalae</taxon>
        <taxon>asterids</taxon>
        <taxon>lamiids</taxon>
        <taxon>Lamiales</taxon>
        <taxon>Orobanchaceae</taxon>
        <taxon>Pedicularideae</taxon>
        <taxon>Castillejinae</taxon>
        <taxon>Castilleja</taxon>
    </lineage>
</organism>
<dbReference type="Gene3D" id="3.40.1280.10">
    <property type="match status" value="1"/>
</dbReference>
<keyword evidence="5" id="KW-0479">Metal-binding</keyword>
<keyword evidence="6" id="KW-0863">Zinc-finger</keyword>
<gene>
    <name evidence="12" type="ORF">CASFOL_039253</name>
</gene>
<keyword evidence="13" id="KW-1185">Reference proteome</keyword>
<dbReference type="InterPro" id="IPR050475">
    <property type="entry name" value="Prenyltransferase_related"/>
</dbReference>
<dbReference type="PANTHER" id="PTHR42723">
    <property type="entry name" value="CHLOROPHYLL SYNTHASE"/>
    <property type="match status" value="1"/>
</dbReference>
<evidence type="ECO:0000313" key="13">
    <source>
        <dbReference type="Proteomes" id="UP001632038"/>
    </source>
</evidence>
<evidence type="ECO:0000256" key="1">
    <source>
        <dbReference type="ARBA" id="ARBA00004141"/>
    </source>
</evidence>
<keyword evidence="7 10" id="KW-1133">Transmembrane helix</keyword>
<evidence type="ECO:0000313" key="12">
    <source>
        <dbReference type="EMBL" id="KAL3616859.1"/>
    </source>
</evidence>
<accession>A0ABD3BHZ1</accession>
<dbReference type="SUPFAM" id="SSF75217">
    <property type="entry name" value="alpha/beta knot"/>
    <property type="match status" value="1"/>
</dbReference>
<dbReference type="PANTHER" id="PTHR42723:SF1">
    <property type="entry name" value="CHLOROPHYLL SYNTHASE, CHLOROPLASTIC"/>
    <property type="match status" value="1"/>
</dbReference>
<proteinExistence type="inferred from homology"/>
<evidence type="ECO:0000256" key="5">
    <source>
        <dbReference type="ARBA" id="ARBA00022723"/>
    </source>
</evidence>
<keyword evidence="8 10" id="KW-0472">Membrane</keyword>
<dbReference type="InterPro" id="IPR007650">
    <property type="entry name" value="Zf-FLZ_dom"/>
</dbReference>
<evidence type="ECO:0000256" key="2">
    <source>
        <dbReference type="ARBA" id="ARBA00009374"/>
    </source>
</evidence>
<dbReference type="InterPro" id="IPR000537">
    <property type="entry name" value="UbiA_prenyltransferase"/>
</dbReference>
<comment type="caution">
    <text evidence="12">The sequence shown here is derived from an EMBL/GenBank/DDBJ whole genome shotgun (WGS) entry which is preliminary data.</text>
</comment>
<evidence type="ECO:0000256" key="4">
    <source>
        <dbReference type="ARBA" id="ARBA00022692"/>
    </source>
</evidence>
<feature type="transmembrane region" description="Helical" evidence="10">
    <location>
        <begin position="316"/>
        <end position="336"/>
    </location>
</feature>
<protein>
    <recommendedName>
        <fullName evidence="11">FLZ-type domain-containing protein</fullName>
    </recommendedName>
</protein>
<keyword evidence="4 10" id="KW-0812">Transmembrane</keyword>
<evidence type="ECO:0000256" key="9">
    <source>
        <dbReference type="SAM" id="MobiDB-lite"/>
    </source>
</evidence>
<dbReference type="Proteomes" id="UP001632038">
    <property type="component" value="Unassembled WGS sequence"/>
</dbReference>
<dbReference type="CDD" id="cd18086">
    <property type="entry name" value="HsC9orf114-like"/>
    <property type="match status" value="1"/>
</dbReference>
<comment type="subcellular location">
    <subcellularLocation>
        <location evidence="1">Membrane</location>
        <topology evidence="1">Multi-pass membrane protein</topology>
    </subcellularLocation>
</comment>
<feature type="domain" description="FLZ-type" evidence="11">
    <location>
        <begin position="164"/>
        <end position="188"/>
    </location>
</feature>
<comment type="similarity">
    <text evidence="3">Belongs to the class IV-like SAM-binding methyltransferase superfamily.</text>
</comment>
<dbReference type="InterPro" id="IPR029028">
    <property type="entry name" value="Alpha/beta_knot_MTases"/>
</dbReference>
<dbReference type="Pfam" id="PF02598">
    <property type="entry name" value="Methyltrn_RNA_3"/>
    <property type="match status" value="1"/>
</dbReference>
<feature type="region of interest" description="Disordered" evidence="9">
    <location>
        <begin position="1"/>
        <end position="42"/>
    </location>
</feature>